<dbReference type="Proteomes" id="UP000230233">
    <property type="component" value="Chromosome V"/>
</dbReference>
<comment type="caution">
    <text evidence="1">The sequence shown here is derived from an EMBL/GenBank/DDBJ whole genome shotgun (WGS) entry which is preliminary data.</text>
</comment>
<evidence type="ECO:0000313" key="1">
    <source>
        <dbReference type="EMBL" id="PIC29704.1"/>
    </source>
</evidence>
<sequence length="144" mass="17126">MEPKMNVECRLQFDLDNWNRLKLRLTNKETNSTSKILRFLMFSPKSKVGINGTTPVQIKIRGLCELSFHCFFFRHFFLCLPFFSSPIGTPKTNFRKLNQILFEISDFLIFESFRRLRSLQFPRNVYDRDGLKRIFNFPIICGIS</sequence>
<dbReference type="EMBL" id="PDUG01000005">
    <property type="protein sequence ID" value="PIC29704.1"/>
    <property type="molecule type" value="Genomic_DNA"/>
</dbReference>
<protein>
    <submittedName>
        <fullName evidence="1">Uncharacterized protein</fullName>
    </submittedName>
</protein>
<gene>
    <name evidence="1" type="primary">Cnig_chr_V.g21207</name>
    <name evidence="1" type="ORF">B9Z55_021207</name>
</gene>
<keyword evidence="2" id="KW-1185">Reference proteome</keyword>
<proteinExistence type="predicted"/>
<name>A0A2G5TR10_9PELO</name>
<dbReference type="AlphaFoldDB" id="A0A2G5TR10"/>
<organism evidence="1 2">
    <name type="scientific">Caenorhabditis nigoni</name>
    <dbReference type="NCBI Taxonomy" id="1611254"/>
    <lineage>
        <taxon>Eukaryota</taxon>
        <taxon>Metazoa</taxon>
        <taxon>Ecdysozoa</taxon>
        <taxon>Nematoda</taxon>
        <taxon>Chromadorea</taxon>
        <taxon>Rhabditida</taxon>
        <taxon>Rhabditina</taxon>
        <taxon>Rhabditomorpha</taxon>
        <taxon>Rhabditoidea</taxon>
        <taxon>Rhabditidae</taxon>
        <taxon>Peloderinae</taxon>
        <taxon>Caenorhabditis</taxon>
    </lineage>
</organism>
<accession>A0A2G5TR10</accession>
<reference evidence="2" key="1">
    <citation type="submission" date="2017-10" db="EMBL/GenBank/DDBJ databases">
        <title>Rapid genome shrinkage in a self-fertile nematode reveals novel sperm competition proteins.</title>
        <authorList>
            <person name="Yin D."/>
            <person name="Schwarz E.M."/>
            <person name="Thomas C.G."/>
            <person name="Felde R.L."/>
            <person name="Korf I.F."/>
            <person name="Cutter A.D."/>
            <person name="Schartner C.M."/>
            <person name="Ralston E.J."/>
            <person name="Meyer B.J."/>
            <person name="Haag E.S."/>
        </authorList>
    </citation>
    <scope>NUCLEOTIDE SEQUENCE [LARGE SCALE GENOMIC DNA]</scope>
    <source>
        <strain evidence="2">JU1422</strain>
    </source>
</reference>
<evidence type="ECO:0000313" key="2">
    <source>
        <dbReference type="Proteomes" id="UP000230233"/>
    </source>
</evidence>